<evidence type="ECO:0000313" key="8">
    <source>
        <dbReference type="EMBL" id="OXU25855.1"/>
    </source>
</evidence>
<feature type="domain" description="Ubiquitin-like protease family profile" evidence="7">
    <location>
        <begin position="279"/>
        <end position="480"/>
    </location>
</feature>
<evidence type="ECO:0000256" key="6">
    <source>
        <dbReference type="SAM" id="MobiDB-lite"/>
    </source>
</evidence>
<dbReference type="OrthoDB" id="442460at2759"/>
<gene>
    <name evidence="8" type="ORF">TSAR_004247</name>
</gene>
<comment type="caution">
    <text evidence="8">The sequence shown here is derived from an EMBL/GenBank/DDBJ whole genome shotgun (WGS) entry which is preliminary data.</text>
</comment>
<feature type="compositionally biased region" description="Basic and acidic residues" evidence="6">
    <location>
        <begin position="175"/>
        <end position="192"/>
    </location>
</feature>
<dbReference type="Pfam" id="PF02902">
    <property type="entry name" value="Peptidase_C48"/>
    <property type="match status" value="2"/>
</dbReference>
<evidence type="ECO:0000256" key="5">
    <source>
        <dbReference type="ARBA" id="ARBA00022801"/>
    </source>
</evidence>
<keyword evidence="9" id="KW-1185">Reference proteome</keyword>
<feature type="region of interest" description="Disordered" evidence="6">
    <location>
        <begin position="222"/>
        <end position="241"/>
    </location>
</feature>
<keyword evidence="2" id="KW-0597">Phosphoprotein</keyword>
<evidence type="ECO:0000256" key="4">
    <source>
        <dbReference type="ARBA" id="ARBA00022786"/>
    </source>
</evidence>
<keyword evidence="4" id="KW-0833">Ubl conjugation pathway</keyword>
<dbReference type="GO" id="GO:0005737">
    <property type="term" value="C:cytoplasm"/>
    <property type="evidence" value="ECO:0007669"/>
    <property type="project" value="TreeGrafter"/>
</dbReference>
<keyword evidence="5" id="KW-0378">Hydrolase</keyword>
<dbReference type="FunFam" id="1.10.418.20:FF:000004">
    <property type="entry name" value="sentrin-specific protease 7 isoform X1"/>
    <property type="match status" value="1"/>
</dbReference>
<comment type="similarity">
    <text evidence="1">Belongs to the peptidase C48 family.</text>
</comment>
<dbReference type="Proteomes" id="UP000215335">
    <property type="component" value="Unassembled WGS sequence"/>
</dbReference>
<dbReference type="InterPro" id="IPR003653">
    <property type="entry name" value="Peptidase_C48_C"/>
</dbReference>
<evidence type="ECO:0000256" key="3">
    <source>
        <dbReference type="ARBA" id="ARBA00022670"/>
    </source>
</evidence>
<sequence>MLPEEAAPATSAFKCSDGFEEVIIDDDVIIEEIRLDEDSPSEFKVLLVMSMDVSGGPNQQLITLEMSPNGDQMQQVGEWARKQFARFKPNHIIRVTSVGLPNYCFKYLIEISPRKAQEMNQSRKKCNSTQSTSNDVLSDNVIEGVIEEVQLDVDEEESPQCIEEVEVEVISDVATERHEENKTEENNIKESANEEDVPMENLRECKEYVEMKNHNLSRFDLALSDTDDNDDDNDVGIPSQEEIQIEDSPVPRRKSTRSKSKNGVELLLIYPAPPEKGGISVNTEDYKCLGEDIYLNDVIIDFYLKYTWMNMLSLADRQRTHLFSSHFFTRLARSYTSPSDVEDMTEAEKSHAGVQRWTKNVNIFEKDFIVVPVNEHSHWFLVIICFANLVNAVGPLQSDCFISGGESQRPCLLVFDSLGGKDKYRVANVLRSYLSVEYLTKRGEKTEFNKDTLKTVYVKVPRQTNATDCGLYVLQYIENFFKNPIQDFTLPFKDLSNWFERRLIVQKRERIAEIITDLAIEFSEDKSVNLPEVKFPQYTEVNSSDNEESWSHGSSSSSLNWPRTELTVPQPNKNPYEFVTTRKSSKYKLNKKLFDSTPTFYKRNSTVVNIKKSILRLKGTSDDLSDGEYKPIDSESDTSEIFEINTKSINNFASTSKNSFVDIEIESTRSKRPVRKAATRATQIEKKARIVKERKRNEDSMYYKKDNAESNGLIHSSSSNKFPAKGKMLGSSPWMSKHNDMSSSFTLNSGMSSERFYNYSVKNVRTNSAKYFKIQEEKTRKALRFLIDLPEQLKQKRRRVQSSSKEIVSSKVKKKKKNSKGDILLDRKSNKMIIYLDESMRILNPRVTPIKQNWNEEQIRIVIVPENGQQKLFVFHMPKNVQCMVDDVLSLLQPQLQGQIDSVYSTPRTVCNVDYVVKVSTKPSARKVEKVEYSPNKNCTATIDLAKDWASSEGSFSKRRGKGNDNKENKLTDMQHLTTYLRRNAQIILLYPLSPRKGSITITIDDFKRLNKNEYLNDVIVDFYLQYLTLEILSPKDQERIYLFNTYFYTRLSRPIQKVINNESLAASMHYSVVKRWTKQINIFEKDFVIVPVHQNAHWFLVVICYPRLIGKPIKRSYSCLPTELQYPCILVFDSLPTLLSIKRSVIVQDLKNYLRREYAEKMGQNAVFAEDDIVVFYPDVPYQPNSTDCGLYLLQYMESFCKDFIIPDKLDFDLVFLRNWFDKELIKSKRDQLKQLIIRLASIK</sequence>
<dbReference type="Gene3D" id="3.30.310.130">
    <property type="entry name" value="Ubiquitin-related"/>
    <property type="match status" value="2"/>
</dbReference>
<dbReference type="GO" id="GO:0070139">
    <property type="term" value="F:SUMO-specific endopeptidase activity"/>
    <property type="evidence" value="ECO:0007669"/>
    <property type="project" value="TreeGrafter"/>
</dbReference>
<reference evidence="8 9" key="1">
    <citation type="journal article" date="2017" name="Curr. Biol.">
        <title>The Evolution of Venom by Co-option of Single-Copy Genes.</title>
        <authorList>
            <person name="Martinson E.O."/>
            <person name="Mrinalini"/>
            <person name="Kelkar Y.D."/>
            <person name="Chang C.H."/>
            <person name="Werren J.H."/>
        </authorList>
    </citation>
    <scope>NUCLEOTIDE SEQUENCE [LARGE SCALE GENOMIC DNA]</scope>
    <source>
        <strain evidence="8 9">Alberta</strain>
        <tissue evidence="8">Whole body</tissue>
    </source>
</reference>
<dbReference type="AlphaFoldDB" id="A0A232F5A6"/>
<dbReference type="STRING" id="543379.A0A232F5A6"/>
<dbReference type="InterPro" id="IPR051947">
    <property type="entry name" value="Sentrin-specific_protease"/>
</dbReference>
<protein>
    <recommendedName>
        <fullName evidence="7">Ubiquitin-like protease family profile domain-containing protein</fullName>
    </recommendedName>
</protein>
<dbReference type="EMBL" id="NNAY01000931">
    <property type="protein sequence ID" value="OXU25855.1"/>
    <property type="molecule type" value="Genomic_DNA"/>
</dbReference>
<dbReference type="PROSITE" id="PS50600">
    <property type="entry name" value="ULP_PROTEASE"/>
    <property type="match status" value="2"/>
</dbReference>
<dbReference type="Gene3D" id="1.10.418.20">
    <property type="match status" value="2"/>
</dbReference>
<dbReference type="PANTHER" id="PTHR46896">
    <property type="entry name" value="SENTRIN-SPECIFIC PROTEASE"/>
    <property type="match status" value="1"/>
</dbReference>
<feature type="domain" description="Ubiquitin-like protease family profile" evidence="7">
    <location>
        <begin position="1000"/>
        <end position="1201"/>
    </location>
</feature>
<dbReference type="GO" id="GO:0005634">
    <property type="term" value="C:nucleus"/>
    <property type="evidence" value="ECO:0007669"/>
    <property type="project" value="TreeGrafter"/>
</dbReference>
<dbReference type="PANTHER" id="PTHR46896:SF3">
    <property type="entry name" value="FI06413P-RELATED"/>
    <property type="match status" value="1"/>
</dbReference>
<evidence type="ECO:0000313" key="9">
    <source>
        <dbReference type="Proteomes" id="UP000215335"/>
    </source>
</evidence>
<accession>A0A232F5A6</accession>
<proteinExistence type="inferred from homology"/>
<dbReference type="GO" id="GO:0006508">
    <property type="term" value="P:proteolysis"/>
    <property type="evidence" value="ECO:0007669"/>
    <property type="project" value="UniProtKB-KW"/>
</dbReference>
<dbReference type="InterPro" id="IPR038765">
    <property type="entry name" value="Papain-like_cys_pep_sf"/>
</dbReference>
<organism evidence="8 9">
    <name type="scientific">Trichomalopsis sarcophagae</name>
    <dbReference type="NCBI Taxonomy" id="543379"/>
    <lineage>
        <taxon>Eukaryota</taxon>
        <taxon>Metazoa</taxon>
        <taxon>Ecdysozoa</taxon>
        <taxon>Arthropoda</taxon>
        <taxon>Hexapoda</taxon>
        <taxon>Insecta</taxon>
        <taxon>Pterygota</taxon>
        <taxon>Neoptera</taxon>
        <taxon>Endopterygota</taxon>
        <taxon>Hymenoptera</taxon>
        <taxon>Apocrita</taxon>
        <taxon>Proctotrupomorpha</taxon>
        <taxon>Chalcidoidea</taxon>
        <taxon>Pteromalidae</taxon>
        <taxon>Pteromalinae</taxon>
        <taxon>Trichomalopsis</taxon>
    </lineage>
</organism>
<evidence type="ECO:0000259" key="7">
    <source>
        <dbReference type="PROSITE" id="PS50600"/>
    </source>
</evidence>
<feature type="region of interest" description="Disordered" evidence="6">
    <location>
        <begin position="175"/>
        <end position="197"/>
    </location>
</feature>
<feature type="compositionally biased region" description="Acidic residues" evidence="6">
    <location>
        <begin position="225"/>
        <end position="234"/>
    </location>
</feature>
<name>A0A232F5A6_9HYME</name>
<feature type="region of interest" description="Disordered" evidence="6">
    <location>
        <begin position="543"/>
        <end position="577"/>
    </location>
</feature>
<dbReference type="GO" id="GO:0016926">
    <property type="term" value="P:protein desumoylation"/>
    <property type="evidence" value="ECO:0007669"/>
    <property type="project" value="TreeGrafter"/>
</dbReference>
<evidence type="ECO:0000256" key="1">
    <source>
        <dbReference type="ARBA" id="ARBA00005234"/>
    </source>
</evidence>
<keyword evidence="3" id="KW-0645">Protease</keyword>
<evidence type="ECO:0000256" key="2">
    <source>
        <dbReference type="ARBA" id="ARBA00022553"/>
    </source>
</evidence>
<dbReference type="SUPFAM" id="SSF54001">
    <property type="entry name" value="Cysteine proteinases"/>
    <property type="match status" value="2"/>
</dbReference>